<name>A0ABS4QSM8_9NOCA</name>
<gene>
    <name evidence="2" type="ORF">BJ987_007526</name>
</gene>
<comment type="caution">
    <text evidence="2">The sequence shown here is derived from an EMBL/GenBank/DDBJ whole genome shotgun (WGS) entry which is preliminary data.</text>
</comment>
<evidence type="ECO:0000256" key="1">
    <source>
        <dbReference type="SAM" id="Coils"/>
    </source>
</evidence>
<accession>A0ABS4QSM8</accession>
<dbReference type="RefSeq" id="WP_209899852.1">
    <property type="nucleotide sequence ID" value="NZ_JAGGMR010000002.1"/>
</dbReference>
<keyword evidence="1" id="KW-0175">Coiled coil</keyword>
<organism evidence="2 3">
    <name type="scientific">Nocardia goodfellowii</name>
    <dbReference type="NCBI Taxonomy" id="882446"/>
    <lineage>
        <taxon>Bacteria</taxon>
        <taxon>Bacillati</taxon>
        <taxon>Actinomycetota</taxon>
        <taxon>Actinomycetes</taxon>
        <taxon>Mycobacteriales</taxon>
        <taxon>Nocardiaceae</taxon>
        <taxon>Nocardia</taxon>
    </lineage>
</organism>
<reference evidence="2 3" key="1">
    <citation type="submission" date="2021-03" db="EMBL/GenBank/DDBJ databases">
        <title>Sequencing the genomes of 1000 actinobacteria strains.</title>
        <authorList>
            <person name="Klenk H.-P."/>
        </authorList>
    </citation>
    <scope>NUCLEOTIDE SEQUENCE [LARGE SCALE GENOMIC DNA]</scope>
    <source>
        <strain evidence="2 3">DSM 45516</strain>
    </source>
</reference>
<proteinExistence type="predicted"/>
<dbReference type="EMBL" id="JAGGMR010000002">
    <property type="protein sequence ID" value="MBP2194548.1"/>
    <property type="molecule type" value="Genomic_DNA"/>
</dbReference>
<sequence>MTAHLPHLPLYGRAKRLADEVERLAAELREARFLLDQAIDRESMYAGAPCMEQLTTAAVIERMGTPRARHPMAAAEMTATAFGSAVRS</sequence>
<evidence type="ECO:0000313" key="2">
    <source>
        <dbReference type="EMBL" id="MBP2194548.1"/>
    </source>
</evidence>
<evidence type="ECO:0000313" key="3">
    <source>
        <dbReference type="Proteomes" id="UP001519325"/>
    </source>
</evidence>
<dbReference type="Proteomes" id="UP001519325">
    <property type="component" value="Unassembled WGS sequence"/>
</dbReference>
<evidence type="ECO:0008006" key="4">
    <source>
        <dbReference type="Google" id="ProtNLM"/>
    </source>
</evidence>
<feature type="coiled-coil region" evidence="1">
    <location>
        <begin position="11"/>
        <end position="41"/>
    </location>
</feature>
<protein>
    <recommendedName>
        <fullName evidence="4">DUF222 domain-containing protein</fullName>
    </recommendedName>
</protein>
<keyword evidence="3" id="KW-1185">Reference proteome</keyword>